<dbReference type="GO" id="GO:0004222">
    <property type="term" value="F:metalloendopeptidase activity"/>
    <property type="evidence" value="ECO:0007669"/>
    <property type="project" value="TreeGrafter"/>
</dbReference>
<dbReference type="PANTHER" id="PTHR21666:SF270">
    <property type="entry name" value="MUREIN HYDROLASE ACTIVATOR ENVC"/>
    <property type="match status" value="1"/>
</dbReference>
<dbReference type="InterPro" id="IPR036779">
    <property type="entry name" value="LysM_dom_sf"/>
</dbReference>
<comment type="caution">
    <text evidence="4">The sequence shown here is derived from an EMBL/GenBank/DDBJ whole genome shotgun (WGS) entry which is preliminary data.</text>
</comment>
<evidence type="ECO:0000259" key="3">
    <source>
        <dbReference type="PROSITE" id="PS51782"/>
    </source>
</evidence>
<dbReference type="CDD" id="cd00118">
    <property type="entry name" value="LysM"/>
    <property type="match status" value="1"/>
</dbReference>
<dbReference type="PROSITE" id="PS51109">
    <property type="entry name" value="G5"/>
    <property type="match status" value="1"/>
</dbReference>
<organism evidence="4 5">
    <name type="scientific">Candidatus Syntrophonatronum acetioxidans</name>
    <dbReference type="NCBI Taxonomy" id="1795816"/>
    <lineage>
        <taxon>Bacteria</taxon>
        <taxon>Bacillati</taxon>
        <taxon>Bacillota</taxon>
        <taxon>Clostridia</taxon>
        <taxon>Eubacteriales</taxon>
        <taxon>Syntrophomonadaceae</taxon>
        <taxon>Candidatus Syntrophonatronum</taxon>
    </lineage>
</organism>
<accession>A0A424YFS0</accession>
<dbReference type="InterPro" id="IPR018392">
    <property type="entry name" value="LysM"/>
</dbReference>
<dbReference type="InterPro" id="IPR016047">
    <property type="entry name" value="M23ase_b-sheet_dom"/>
</dbReference>
<dbReference type="InterPro" id="IPR050570">
    <property type="entry name" value="Cell_wall_metabolism_enzyme"/>
</dbReference>
<dbReference type="Gene3D" id="3.10.350.10">
    <property type="entry name" value="LysM domain"/>
    <property type="match status" value="1"/>
</dbReference>
<sequence>MKTGKEEDLFQRAAGILKPLGALLLVVLLITGAFALHDYLGSFYYLVKVEGQVTGAVKDIAEVAEFVEELNETKIEEYGMEVVYVEKISSELVQDVSLEDNTEEVKNKLQDSLTYKTEAIQIVLNGKEIFTVHDEEEFNRVVELIKNQYILEDQDIVDVYIEDDIDYKIVMVSPHSIITAEEVVNNLLAGRNKRQVYYVSRGDSLGSIAQEKQVSVSELREANPQLEEKNLQEGEEINLTLREDLINVVVVEEVTREEKIAFDTEYSYDSSMWNTEKEEVTTGEHGLKEVTYKVTYKNGEEVEEEVVNEKVVKEPVTREIVKGTATPNPSGVIGTGRFIWPAASGRITSPFGPRGGGFHNGIDIASSRGTPIYAADSGVVTYSGYRGAYGRLVIIDHGNGYSTYYAHNTSNLVTSGQKVSQGQTIATMGVSGNATGSHLHFEIRRNGSPVNPMNYFNQR</sequence>
<gene>
    <name evidence="4" type="ORF">D5R97_03770</name>
</gene>
<evidence type="ECO:0000259" key="2">
    <source>
        <dbReference type="PROSITE" id="PS51109"/>
    </source>
</evidence>
<dbReference type="EMBL" id="QZAA01000111">
    <property type="protein sequence ID" value="RQD76712.1"/>
    <property type="molecule type" value="Genomic_DNA"/>
</dbReference>
<dbReference type="SUPFAM" id="SSF51261">
    <property type="entry name" value="Duplicated hybrid motif"/>
    <property type="match status" value="1"/>
</dbReference>
<dbReference type="AlphaFoldDB" id="A0A424YFS0"/>
<reference evidence="4 5" key="1">
    <citation type="submission" date="2018-08" db="EMBL/GenBank/DDBJ databases">
        <title>The metabolism and importance of syntrophic acetate oxidation coupled to methane or sulfide production in haloalkaline environments.</title>
        <authorList>
            <person name="Timmers P.H.A."/>
            <person name="Vavourakis C.D."/>
            <person name="Sorokin D.Y."/>
            <person name="Sinninghe Damste J.S."/>
            <person name="Muyzer G."/>
            <person name="Stams A.J.M."/>
            <person name="Plugge C.M."/>
        </authorList>
    </citation>
    <scope>NUCLEOTIDE SEQUENCE [LARGE SCALE GENOMIC DNA]</scope>
    <source>
        <strain evidence="4">MSAO_Bac1</strain>
    </source>
</reference>
<evidence type="ECO:0000313" key="5">
    <source>
        <dbReference type="Proteomes" id="UP000285138"/>
    </source>
</evidence>
<dbReference type="InterPro" id="IPR011098">
    <property type="entry name" value="G5_dom"/>
</dbReference>
<dbReference type="Gene3D" id="2.70.70.10">
    <property type="entry name" value="Glucose Permease (Domain IIA)"/>
    <property type="match status" value="1"/>
</dbReference>
<dbReference type="Gene3D" id="2.20.230.10">
    <property type="entry name" value="Resuscitation-promoting factor rpfb"/>
    <property type="match status" value="1"/>
</dbReference>
<dbReference type="SMART" id="SM01208">
    <property type="entry name" value="G5"/>
    <property type="match status" value="1"/>
</dbReference>
<evidence type="ECO:0000256" key="1">
    <source>
        <dbReference type="ARBA" id="ARBA00022729"/>
    </source>
</evidence>
<dbReference type="Proteomes" id="UP000285138">
    <property type="component" value="Unassembled WGS sequence"/>
</dbReference>
<dbReference type="CDD" id="cd12797">
    <property type="entry name" value="M23_peptidase"/>
    <property type="match status" value="1"/>
</dbReference>
<dbReference type="Pfam" id="PF01476">
    <property type="entry name" value="LysM"/>
    <property type="match status" value="1"/>
</dbReference>
<dbReference type="Pfam" id="PF07501">
    <property type="entry name" value="G5"/>
    <property type="match status" value="1"/>
</dbReference>
<proteinExistence type="predicted"/>
<keyword evidence="1" id="KW-0732">Signal</keyword>
<dbReference type="SMART" id="SM00257">
    <property type="entry name" value="LysM"/>
    <property type="match status" value="1"/>
</dbReference>
<dbReference type="Pfam" id="PF01551">
    <property type="entry name" value="Peptidase_M23"/>
    <property type="match status" value="1"/>
</dbReference>
<evidence type="ECO:0000313" key="4">
    <source>
        <dbReference type="EMBL" id="RQD76712.1"/>
    </source>
</evidence>
<dbReference type="PANTHER" id="PTHR21666">
    <property type="entry name" value="PEPTIDASE-RELATED"/>
    <property type="match status" value="1"/>
</dbReference>
<name>A0A424YFS0_9FIRM</name>
<dbReference type="PROSITE" id="PS51782">
    <property type="entry name" value="LYSM"/>
    <property type="match status" value="1"/>
</dbReference>
<dbReference type="InterPro" id="IPR011055">
    <property type="entry name" value="Dup_hybrid_motif"/>
</dbReference>
<feature type="domain" description="LysM" evidence="3">
    <location>
        <begin position="195"/>
        <end position="239"/>
    </location>
</feature>
<feature type="domain" description="G5" evidence="2">
    <location>
        <begin position="246"/>
        <end position="326"/>
    </location>
</feature>
<protein>
    <submittedName>
        <fullName evidence="4">LysM peptidoglycan-binding domain-containing protein</fullName>
    </submittedName>
</protein>
<dbReference type="SUPFAM" id="SSF54106">
    <property type="entry name" value="LysM domain"/>
    <property type="match status" value="1"/>
</dbReference>